<dbReference type="GO" id="GO:0008999">
    <property type="term" value="F:protein-N-terminal-alanine acetyltransferase activity"/>
    <property type="evidence" value="ECO:0007669"/>
    <property type="project" value="TreeGrafter"/>
</dbReference>
<organism evidence="2 3">
    <name type="scientific">Streptacidiphilus fuscans</name>
    <dbReference type="NCBI Taxonomy" id="2789292"/>
    <lineage>
        <taxon>Bacteria</taxon>
        <taxon>Bacillati</taxon>
        <taxon>Actinomycetota</taxon>
        <taxon>Actinomycetes</taxon>
        <taxon>Kitasatosporales</taxon>
        <taxon>Streptomycetaceae</taxon>
        <taxon>Streptacidiphilus</taxon>
    </lineage>
</organism>
<dbReference type="EMBL" id="JADPRT010000010">
    <property type="protein sequence ID" value="MBF9071028.1"/>
    <property type="molecule type" value="Genomic_DNA"/>
</dbReference>
<dbReference type="Gene3D" id="3.40.630.30">
    <property type="match status" value="1"/>
</dbReference>
<evidence type="ECO:0000313" key="3">
    <source>
        <dbReference type="Proteomes" id="UP000657385"/>
    </source>
</evidence>
<accession>A0A931FEX1</accession>
<dbReference type="PANTHER" id="PTHR43441">
    <property type="entry name" value="RIBOSOMAL-PROTEIN-SERINE ACETYLTRANSFERASE"/>
    <property type="match status" value="1"/>
</dbReference>
<sequence>MEHPAEILRHDRVVLRRWRNVEADVARLTLIGLEARERLLPWMPWAEKHSRESVIEYLTGAEQGWQTGEAYNYAIMGDGPDGPNTLPVGSTSLMRRIGPGGFEIGYWIHQDWSGQGLVTMAVAAQASAAFALAGTDRIEIHHDSENHASGAVPARLGFTEVDRHPDEGRIEVVWRIVREDAERQPWWGVS</sequence>
<comment type="caution">
    <text evidence="2">The sequence shown here is derived from an EMBL/GenBank/DDBJ whole genome shotgun (WGS) entry which is preliminary data.</text>
</comment>
<dbReference type="Pfam" id="PF13302">
    <property type="entry name" value="Acetyltransf_3"/>
    <property type="match status" value="1"/>
</dbReference>
<protein>
    <submittedName>
        <fullName evidence="2">GNAT family N-acetyltransferase</fullName>
    </submittedName>
</protein>
<evidence type="ECO:0000259" key="1">
    <source>
        <dbReference type="Pfam" id="PF13302"/>
    </source>
</evidence>
<keyword evidence="3" id="KW-1185">Reference proteome</keyword>
<dbReference type="Proteomes" id="UP000657385">
    <property type="component" value="Unassembled WGS sequence"/>
</dbReference>
<evidence type="ECO:0000313" key="2">
    <source>
        <dbReference type="EMBL" id="MBF9071028.1"/>
    </source>
</evidence>
<dbReference type="PANTHER" id="PTHR43441:SF3">
    <property type="entry name" value="ACETYLTRANSFERASE"/>
    <property type="match status" value="1"/>
</dbReference>
<dbReference type="InterPro" id="IPR051908">
    <property type="entry name" value="Ribosomal_N-acetyltransferase"/>
</dbReference>
<dbReference type="SUPFAM" id="SSF55729">
    <property type="entry name" value="Acyl-CoA N-acyltransferases (Nat)"/>
    <property type="match status" value="1"/>
</dbReference>
<proteinExistence type="predicted"/>
<dbReference type="AlphaFoldDB" id="A0A931FEX1"/>
<dbReference type="GO" id="GO:0005737">
    <property type="term" value="C:cytoplasm"/>
    <property type="evidence" value="ECO:0007669"/>
    <property type="project" value="TreeGrafter"/>
</dbReference>
<dbReference type="GO" id="GO:1990189">
    <property type="term" value="F:protein N-terminal-serine acetyltransferase activity"/>
    <property type="evidence" value="ECO:0007669"/>
    <property type="project" value="TreeGrafter"/>
</dbReference>
<dbReference type="InterPro" id="IPR016181">
    <property type="entry name" value="Acyl_CoA_acyltransferase"/>
</dbReference>
<name>A0A931FEX1_9ACTN</name>
<gene>
    <name evidence="2" type="ORF">I2501_23710</name>
</gene>
<feature type="domain" description="N-acetyltransferase" evidence="1">
    <location>
        <begin position="12"/>
        <end position="159"/>
    </location>
</feature>
<dbReference type="InterPro" id="IPR000182">
    <property type="entry name" value="GNAT_dom"/>
</dbReference>
<dbReference type="RefSeq" id="WP_196196188.1">
    <property type="nucleotide sequence ID" value="NZ_JADPRT010000010.1"/>
</dbReference>
<reference evidence="2" key="1">
    <citation type="submission" date="2020-11" db="EMBL/GenBank/DDBJ databases">
        <title>Isolation and identification of active actinomycetes.</title>
        <authorList>
            <person name="Yu B."/>
        </authorList>
    </citation>
    <scope>NUCLEOTIDE SEQUENCE</scope>
    <source>
        <strain evidence="2">NEAU-YB345</strain>
    </source>
</reference>